<organism evidence="1 2">
    <name type="scientific">Solea senegalensis</name>
    <name type="common">Senegalese sole</name>
    <dbReference type="NCBI Taxonomy" id="28829"/>
    <lineage>
        <taxon>Eukaryota</taxon>
        <taxon>Metazoa</taxon>
        <taxon>Chordata</taxon>
        <taxon>Craniata</taxon>
        <taxon>Vertebrata</taxon>
        <taxon>Euteleostomi</taxon>
        <taxon>Actinopterygii</taxon>
        <taxon>Neopterygii</taxon>
        <taxon>Teleostei</taxon>
        <taxon>Neoteleostei</taxon>
        <taxon>Acanthomorphata</taxon>
        <taxon>Carangaria</taxon>
        <taxon>Pleuronectiformes</taxon>
        <taxon>Pleuronectoidei</taxon>
        <taxon>Soleidae</taxon>
        <taxon>Solea</taxon>
    </lineage>
</organism>
<evidence type="ECO:0000313" key="1">
    <source>
        <dbReference type="EMBL" id="KAG7518137.1"/>
    </source>
</evidence>
<sequence>MFPKLLQEEVAAVSVLKQSLCIVNSNRKGRGDDGLDSNFSHGTQGSAAVWAGEANLLLAFERQTHRPPSHSLTCTHTTVNPFHV</sequence>
<dbReference type="AlphaFoldDB" id="A0AAV6SM52"/>
<dbReference type="EMBL" id="JAGKHQ010000004">
    <property type="protein sequence ID" value="KAG7518137.1"/>
    <property type="molecule type" value="Genomic_DNA"/>
</dbReference>
<comment type="caution">
    <text evidence="1">The sequence shown here is derived from an EMBL/GenBank/DDBJ whole genome shotgun (WGS) entry which is preliminary data.</text>
</comment>
<gene>
    <name evidence="1" type="ORF">JOB18_026426</name>
</gene>
<name>A0AAV6SM52_SOLSE</name>
<accession>A0AAV6SM52</accession>
<keyword evidence="2" id="KW-1185">Reference proteome</keyword>
<dbReference type="Proteomes" id="UP000693946">
    <property type="component" value="Linkage Group LG12"/>
</dbReference>
<proteinExistence type="predicted"/>
<protein>
    <submittedName>
        <fullName evidence="1">Uncharacterized protein</fullName>
    </submittedName>
</protein>
<evidence type="ECO:0000313" key="2">
    <source>
        <dbReference type="Proteomes" id="UP000693946"/>
    </source>
</evidence>
<reference evidence="1 2" key="1">
    <citation type="journal article" date="2021" name="Sci. Rep.">
        <title>Chromosome anchoring in Senegalese sole (Solea senegalensis) reveals sex-associated markers and genome rearrangements in flatfish.</title>
        <authorList>
            <person name="Guerrero-Cozar I."/>
            <person name="Gomez-Garrido J."/>
            <person name="Berbel C."/>
            <person name="Martinez-Blanch J.F."/>
            <person name="Alioto T."/>
            <person name="Claros M.G."/>
            <person name="Gagnaire P.A."/>
            <person name="Manchado M."/>
        </authorList>
    </citation>
    <scope>NUCLEOTIDE SEQUENCE [LARGE SCALE GENOMIC DNA]</scope>
    <source>
        <strain evidence="1">Sse05_10M</strain>
    </source>
</reference>